<comment type="subunit">
    <text evidence="3">Interacts with human ARHA.</text>
</comment>
<dbReference type="Proteomes" id="UP000229055">
    <property type="component" value="Chromosome"/>
</dbReference>
<dbReference type="EMBL" id="CP017613">
    <property type="protein sequence ID" value="ATW33661.1"/>
    <property type="molecule type" value="Genomic_DNA"/>
</dbReference>
<dbReference type="GO" id="GO:0004197">
    <property type="term" value="F:cysteine-type endopeptidase activity"/>
    <property type="evidence" value="ECO:0007669"/>
    <property type="project" value="InterPro"/>
</dbReference>
<organism evidence="11 12">
    <name type="scientific">Candidatus Williamhamiltonella defendens</name>
    <dbReference type="NCBI Taxonomy" id="138072"/>
    <lineage>
        <taxon>Bacteria</taxon>
        <taxon>Pseudomonadati</taxon>
        <taxon>Pseudomonadota</taxon>
        <taxon>Gammaproteobacteria</taxon>
        <taxon>Enterobacterales</taxon>
        <taxon>Enterobacteriaceae</taxon>
        <taxon>aphid secondary symbionts</taxon>
        <taxon>Candidatus Williamhamiltonella</taxon>
    </lineage>
</organism>
<dbReference type="Gene3D" id="3.90.70.20">
    <property type="match status" value="1"/>
</dbReference>
<evidence type="ECO:0000256" key="4">
    <source>
        <dbReference type="ARBA" id="ARBA00022525"/>
    </source>
</evidence>
<comment type="subcellular location">
    <subcellularLocation>
        <location evidence="1">Secreted</location>
    </subcellularLocation>
</comment>
<dbReference type="Pfam" id="PF03543">
    <property type="entry name" value="Peptidase_C58"/>
    <property type="match status" value="1"/>
</dbReference>
<reference evidence="12" key="2">
    <citation type="submission" date="2017-11" db="EMBL/GenBank/DDBJ databases">
        <title>PacBio sequencing of new strain of the secondary endosymbiont Candidatus Hamiltonella defensa.</title>
        <authorList>
            <person name="Strand M.R."/>
            <person name="Oliver K."/>
        </authorList>
    </citation>
    <scope>NUCLEOTIDE SEQUENCE [LARGE SCALE GENOMIC DNA]</scope>
    <source>
        <strain evidence="12">ZA17</strain>
    </source>
</reference>
<keyword evidence="5" id="KW-0645">Protease</keyword>
<dbReference type="GO" id="GO:0005576">
    <property type="term" value="C:extracellular region"/>
    <property type="evidence" value="ECO:0007669"/>
    <property type="project" value="UniProtKB-SubCell"/>
</dbReference>
<dbReference type="RefSeq" id="WP_100096407.1">
    <property type="nucleotide sequence ID" value="NZ_CP017613.1"/>
</dbReference>
<protein>
    <recommendedName>
        <fullName evidence="10">Peptidase C58 YopT-type domain-containing protein</fullName>
    </recommendedName>
</protein>
<dbReference type="GO" id="GO:0006508">
    <property type="term" value="P:proteolysis"/>
    <property type="evidence" value="ECO:0007669"/>
    <property type="project" value="UniProtKB-KW"/>
</dbReference>
<gene>
    <name evidence="11" type="ORF">BJP43_04490</name>
</gene>
<feature type="domain" description="Peptidase C58 YopT-type" evidence="10">
    <location>
        <begin position="122"/>
        <end position="324"/>
    </location>
</feature>
<accession>A0A2D3TDQ9</accession>
<comment type="similarity">
    <text evidence="2">Belongs to the peptidase C58 family.</text>
</comment>
<evidence type="ECO:0000256" key="8">
    <source>
        <dbReference type="ARBA" id="ARBA00023026"/>
    </source>
</evidence>
<proteinExistence type="inferred from homology"/>
<keyword evidence="7" id="KW-0788">Thiol protease</keyword>
<evidence type="ECO:0000256" key="2">
    <source>
        <dbReference type="ARBA" id="ARBA00007364"/>
    </source>
</evidence>
<name>A0A2D3TDQ9_9ENTR</name>
<dbReference type="AlphaFoldDB" id="A0A2D3TDQ9"/>
<reference evidence="12" key="1">
    <citation type="submission" date="2016-10" db="EMBL/GenBank/DDBJ databases">
        <authorList>
            <person name="Chevignon G."/>
        </authorList>
    </citation>
    <scope>NUCLEOTIDE SEQUENCE [LARGE SCALE GENOMIC DNA]</scope>
    <source>
        <strain evidence="12">ZA17</strain>
    </source>
</reference>
<evidence type="ECO:0000313" key="11">
    <source>
        <dbReference type="EMBL" id="ATW33661.1"/>
    </source>
</evidence>
<evidence type="ECO:0000256" key="9">
    <source>
        <dbReference type="ARBA" id="ARBA00025167"/>
    </source>
</evidence>
<evidence type="ECO:0000256" key="1">
    <source>
        <dbReference type="ARBA" id="ARBA00004613"/>
    </source>
</evidence>
<evidence type="ECO:0000313" key="12">
    <source>
        <dbReference type="Proteomes" id="UP000229055"/>
    </source>
</evidence>
<evidence type="ECO:0000259" key="10">
    <source>
        <dbReference type="Pfam" id="PF03543"/>
    </source>
</evidence>
<keyword evidence="4" id="KW-0964">Secreted</keyword>
<evidence type="ECO:0000256" key="6">
    <source>
        <dbReference type="ARBA" id="ARBA00022801"/>
    </source>
</evidence>
<evidence type="ECO:0000256" key="5">
    <source>
        <dbReference type="ARBA" id="ARBA00022670"/>
    </source>
</evidence>
<dbReference type="PRINTS" id="PR01376">
    <property type="entry name" value="BACSURFANTGN"/>
</dbReference>
<dbReference type="InterPro" id="IPR003951">
    <property type="entry name" value="Peptidase_C58"/>
</dbReference>
<evidence type="ECO:0000256" key="3">
    <source>
        <dbReference type="ARBA" id="ARBA00011119"/>
    </source>
</evidence>
<keyword evidence="8" id="KW-0843">Virulence</keyword>
<dbReference type="InterPro" id="IPR006473">
    <property type="entry name" value="Peptidase_C58_Yopt"/>
</dbReference>
<keyword evidence="6" id="KW-0378">Hydrolase</keyword>
<evidence type="ECO:0000256" key="7">
    <source>
        <dbReference type="ARBA" id="ARBA00022807"/>
    </source>
</evidence>
<sequence length="344" mass="39785">MNNINTFTNFISGIGLLTYKSRAENKKNTKNFDHFTGIVNSNFGIKIRDLDEKELNDVKRFYLLERYGDKFEFDEPILPGLNCSSEVQKALMSRYDTEKKMTPKTAKKLRTEDNLAQNEIDETVKKYGGTVVKHYNQNTGKLASIIKLSDSTALGICAGYSTKQLIALSEGKTIDRDMRVVNKNDKKSKLKISEVNKICHLQAEGDEIFFKNPDFKFDDQILEKNNFSIIDFIDIAKKDDEERHVFALRVADSIISNKNKKNIYERIASETKNAAHDISIMIENQKNKTKVIFSDPNHRLFTFYHEEDFKAWFIDFCLNHYWYSACDDFKITILDKKNNLGGKV</sequence>
<comment type="function">
    <text evidence="9">Cysteine protease, which is translocated into infected cells and plays a central role in pathogenesis by cleaving the C-terminus end of the human small GTPase RhoA/ARHA, a regulator of cytoskeleton. Once cleaved, ARHA loses its lipid modification, and is released from the cell membrane, leading to the subsequent disruption of actin cytoskeleton of the host cell.</text>
</comment>